<dbReference type="PANTHER" id="PTHR11471:SF13">
    <property type="entry name" value="TNF FAMILY PROFILE DOMAIN-CONTAINING PROTEIN"/>
    <property type="match status" value="1"/>
</dbReference>
<dbReference type="GO" id="GO:0006955">
    <property type="term" value="P:immune response"/>
    <property type="evidence" value="ECO:0007669"/>
    <property type="project" value="InterPro"/>
</dbReference>
<protein>
    <recommendedName>
        <fullName evidence="6">THD domain-containing protein</fullName>
    </recommendedName>
</protein>
<evidence type="ECO:0000256" key="5">
    <source>
        <dbReference type="SAM" id="Phobius"/>
    </source>
</evidence>
<keyword evidence="5" id="KW-0812">Transmembrane</keyword>
<dbReference type="Gene3D" id="2.60.120.40">
    <property type="match status" value="1"/>
</dbReference>
<evidence type="ECO:0000256" key="3">
    <source>
        <dbReference type="ARBA" id="ARBA00022514"/>
    </source>
</evidence>
<gene>
    <name evidence="7" type="ORF">SNE40_001137</name>
</gene>
<proteinExistence type="inferred from homology"/>
<feature type="domain" description="THD" evidence="6">
    <location>
        <begin position="211"/>
        <end position="331"/>
    </location>
</feature>
<evidence type="ECO:0000313" key="8">
    <source>
        <dbReference type="Proteomes" id="UP001347796"/>
    </source>
</evidence>
<keyword evidence="8" id="KW-1185">Reference proteome</keyword>
<dbReference type="InterPro" id="IPR006052">
    <property type="entry name" value="TNF_dom"/>
</dbReference>
<dbReference type="PANTHER" id="PTHR11471">
    <property type="entry name" value="TUMOR NECROSIS FACTOR FAMILY MEMBER"/>
    <property type="match status" value="1"/>
</dbReference>
<dbReference type="Proteomes" id="UP001347796">
    <property type="component" value="Unassembled WGS sequence"/>
</dbReference>
<sequence>MFSLCGSGNAEDGKSITLSHHEAGRYAHLMDGGIRRGSTDSCTHLIPIGNRSFDIHSISSDTEKSCGSFRGKFTGWNGCVCATIIIGMVLFVSTGVILMAPANQDYGPLCLKQSDMEEMKFYDDDNQIQKLNRVVKDGQFMYCTKSPNQMELLLNAVINKTNEFGYEDMNNLPKKLFNGKVVSAHVLISGFMTPINTAIPNLVKLSAENSLTHLDGVGLGPYRLIIRTKGTYFVYSKIEFEIHPRINYHATNDQVKMYHKVVWNRRTPKLKGKDELLLNEHIDNLEHKKLDFSSYVSGIFQLDKGDEIGVTVSSLDYISRIKKKNFVGLFILR</sequence>
<dbReference type="GO" id="GO:0016020">
    <property type="term" value="C:membrane"/>
    <property type="evidence" value="ECO:0007669"/>
    <property type="project" value="UniProtKB-SubCell"/>
</dbReference>
<keyword evidence="3" id="KW-0202">Cytokine</keyword>
<feature type="transmembrane region" description="Helical" evidence="5">
    <location>
        <begin position="79"/>
        <end position="100"/>
    </location>
</feature>
<dbReference type="InterPro" id="IPR008983">
    <property type="entry name" value="Tumour_necrosis_fac-like_dom"/>
</dbReference>
<evidence type="ECO:0000256" key="1">
    <source>
        <dbReference type="ARBA" id="ARBA00004370"/>
    </source>
</evidence>
<organism evidence="7 8">
    <name type="scientific">Patella caerulea</name>
    <name type="common">Rayed Mediterranean limpet</name>
    <dbReference type="NCBI Taxonomy" id="87958"/>
    <lineage>
        <taxon>Eukaryota</taxon>
        <taxon>Metazoa</taxon>
        <taxon>Spiralia</taxon>
        <taxon>Lophotrochozoa</taxon>
        <taxon>Mollusca</taxon>
        <taxon>Gastropoda</taxon>
        <taxon>Patellogastropoda</taxon>
        <taxon>Patelloidea</taxon>
        <taxon>Patellidae</taxon>
        <taxon>Patella</taxon>
    </lineage>
</organism>
<reference evidence="7 8" key="1">
    <citation type="submission" date="2024-01" db="EMBL/GenBank/DDBJ databases">
        <title>The genome of the rayed Mediterranean limpet Patella caerulea (Linnaeus, 1758).</title>
        <authorList>
            <person name="Anh-Thu Weber A."/>
            <person name="Halstead-Nussloch G."/>
        </authorList>
    </citation>
    <scope>NUCLEOTIDE SEQUENCE [LARGE SCALE GENOMIC DNA]</scope>
    <source>
        <strain evidence="7">AATW-2023a</strain>
        <tissue evidence="7">Whole specimen</tissue>
    </source>
</reference>
<dbReference type="AlphaFoldDB" id="A0AAN8K6J8"/>
<evidence type="ECO:0000313" key="7">
    <source>
        <dbReference type="EMBL" id="KAK6195781.1"/>
    </source>
</evidence>
<dbReference type="GO" id="GO:0005125">
    <property type="term" value="F:cytokine activity"/>
    <property type="evidence" value="ECO:0007669"/>
    <property type="project" value="UniProtKB-KW"/>
</dbReference>
<evidence type="ECO:0000256" key="2">
    <source>
        <dbReference type="ARBA" id="ARBA00008670"/>
    </source>
</evidence>
<dbReference type="GO" id="GO:0005164">
    <property type="term" value="F:tumor necrosis factor receptor binding"/>
    <property type="evidence" value="ECO:0007669"/>
    <property type="project" value="InterPro"/>
</dbReference>
<name>A0AAN8K6J8_PATCE</name>
<comment type="similarity">
    <text evidence="2">Belongs to the tumor necrosis factor family.</text>
</comment>
<keyword evidence="5" id="KW-1133">Transmembrane helix</keyword>
<dbReference type="EMBL" id="JAZGQO010000001">
    <property type="protein sequence ID" value="KAK6195781.1"/>
    <property type="molecule type" value="Genomic_DNA"/>
</dbReference>
<dbReference type="Pfam" id="PF00229">
    <property type="entry name" value="TNF"/>
    <property type="match status" value="1"/>
</dbReference>
<keyword evidence="4 5" id="KW-0472">Membrane</keyword>
<comment type="subcellular location">
    <subcellularLocation>
        <location evidence="1">Membrane</location>
    </subcellularLocation>
</comment>
<dbReference type="GO" id="GO:0005615">
    <property type="term" value="C:extracellular space"/>
    <property type="evidence" value="ECO:0007669"/>
    <property type="project" value="UniProtKB-KW"/>
</dbReference>
<accession>A0AAN8K6J8</accession>
<evidence type="ECO:0000256" key="4">
    <source>
        <dbReference type="ARBA" id="ARBA00023136"/>
    </source>
</evidence>
<evidence type="ECO:0000259" key="6">
    <source>
        <dbReference type="Pfam" id="PF00229"/>
    </source>
</evidence>
<comment type="caution">
    <text evidence="7">The sequence shown here is derived from an EMBL/GenBank/DDBJ whole genome shotgun (WGS) entry which is preliminary data.</text>
</comment>
<dbReference type="SUPFAM" id="SSF49842">
    <property type="entry name" value="TNF-like"/>
    <property type="match status" value="1"/>
</dbReference>